<evidence type="ECO:0000313" key="1">
    <source>
        <dbReference type="EMBL" id="UOQ66149.1"/>
    </source>
</evidence>
<name>A0ABY4G5H6_9BACT</name>
<accession>A0ABY4G5H6</accession>
<dbReference type="InterPro" id="IPR024524">
    <property type="entry name" value="DUF3800"/>
</dbReference>
<gene>
    <name evidence="1" type="ORF">MUN86_22085</name>
</gene>
<dbReference type="RefSeq" id="WP_245120127.1">
    <property type="nucleotide sequence ID" value="NZ_CP095061.1"/>
</dbReference>
<evidence type="ECO:0000313" key="2">
    <source>
        <dbReference type="Proteomes" id="UP000830401"/>
    </source>
</evidence>
<dbReference type="Proteomes" id="UP000830401">
    <property type="component" value="Chromosome"/>
</dbReference>
<reference evidence="1" key="1">
    <citation type="submission" date="2022-04" db="EMBL/GenBank/DDBJ databases">
        <title>Hymenobacter sp. isolated from the air.</title>
        <authorList>
            <person name="Won M."/>
            <person name="Lee C.-M."/>
            <person name="Woen H.-Y."/>
            <person name="Kwon S.-W."/>
        </authorList>
    </citation>
    <scope>NUCLEOTIDE SEQUENCE</scope>
    <source>
        <strain evidence="1">5420S-77</strain>
    </source>
</reference>
<dbReference type="Pfam" id="PF12686">
    <property type="entry name" value="DUF3800"/>
    <property type="match status" value="1"/>
</dbReference>
<organism evidence="1 2">
    <name type="scientific">Hymenobacter volaticus</name>
    <dbReference type="NCBI Taxonomy" id="2932254"/>
    <lineage>
        <taxon>Bacteria</taxon>
        <taxon>Pseudomonadati</taxon>
        <taxon>Bacteroidota</taxon>
        <taxon>Cytophagia</taxon>
        <taxon>Cytophagales</taxon>
        <taxon>Hymenobacteraceae</taxon>
        <taxon>Hymenobacter</taxon>
    </lineage>
</organism>
<proteinExistence type="predicted"/>
<sequence length="248" mass="28892">MYLLYVDESGDPGKFVGTNSPHYILSGLIISIDDWNNAVERLVKFRESAQKTSGLDRRVEIHSSELIRPHKLEAYKAIQKSERVLLLKRFVAEMHNFFPNGRIINICLDKAKLAHYDEYQEVAWKRLIQRYDTFLKKAKARGIIVSDDTNEASLRKLIRKMRVYNPIESRFGGFYNPVINNIVEDIFHRSSTNSYFIQAVDAIAFCLYRKEYPKGSLRKFGFQYLFDTLDSMLLKEAAPNDPQGIIRR</sequence>
<dbReference type="EMBL" id="CP095061">
    <property type="protein sequence ID" value="UOQ66149.1"/>
    <property type="molecule type" value="Genomic_DNA"/>
</dbReference>
<keyword evidence="2" id="KW-1185">Reference proteome</keyword>
<protein>
    <submittedName>
        <fullName evidence="1">DUF3800 domain-containing protein</fullName>
    </submittedName>
</protein>